<keyword evidence="1" id="KW-0175">Coiled coil</keyword>
<evidence type="ECO:0000256" key="1">
    <source>
        <dbReference type="SAM" id="Coils"/>
    </source>
</evidence>
<dbReference type="EMBL" id="DF237193">
    <property type="protein sequence ID" value="GAQ85608.1"/>
    <property type="molecule type" value="Genomic_DNA"/>
</dbReference>
<keyword evidence="3" id="KW-1185">Reference proteome</keyword>
<dbReference type="OrthoDB" id="1913263at2759"/>
<proteinExistence type="predicted"/>
<dbReference type="Proteomes" id="UP000054558">
    <property type="component" value="Unassembled WGS sequence"/>
</dbReference>
<dbReference type="InterPro" id="IPR028118">
    <property type="entry name" value="Chibby_fam"/>
</dbReference>
<feature type="coiled-coil region" evidence="1">
    <location>
        <begin position="53"/>
        <end position="94"/>
    </location>
</feature>
<dbReference type="OMA" id="NGHWTAD"/>
<dbReference type="Pfam" id="PF14645">
    <property type="entry name" value="Chibby"/>
    <property type="match status" value="1"/>
</dbReference>
<sequence>MGIFSKKPKPRSEAAKAEAAALGPVVLELEGNRLTFEDGAWRSDYYGPIPKSAEGIERELLELRVQVKKQAAELETYAAQAERLREARERWNLLDFKYQLLMDMWTMRVLDNDRDLHESRSSKGSPRSHIH</sequence>
<reference evidence="2 3" key="1">
    <citation type="journal article" date="2014" name="Nat. Commun.">
        <title>Klebsormidium flaccidum genome reveals primary factors for plant terrestrial adaptation.</title>
        <authorList>
            <person name="Hori K."/>
            <person name="Maruyama F."/>
            <person name="Fujisawa T."/>
            <person name="Togashi T."/>
            <person name="Yamamoto N."/>
            <person name="Seo M."/>
            <person name="Sato S."/>
            <person name="Yamada T."/>
            <person name="Mori H."/>
            <person name="Tajima N."/>
            <person name="Moriyama T."/>
            <person name="Ikeuchi M."/>
            <person name="Watanabe M."/>
            <person name="Wada H."/>
            <person name="Kobayashi K."/>
            <person name="Saito M."/>
            <person name="Masuda T."/>
            <person name="Sasaki-Sekimoto Y."/>
            <person name="Mashiguchi K."/>
            <person name="Awai K."/>
            <person name="Shimojima M."/>
            <person name="Masuda S."/>
            <person name="Iwai M."/>
            <person name="Nobusawa T."/>
            <person name="Narise T."/>
            <person name="Kondo S."/>
            <person name="Saito H."/>
            <person name="Sato R."/>
            <person name="Murakawa M."/>
            <person name="Ihara Y."/>
            <person name="Oshima-Yamada Y."/>
            <person name="Ohtaka K."/>
            <person name="Satoh M."/>
            <person name="Sonobe K."/>
            <person name="Ishii M."/>
            <person name="Ohtani R."/>
            <person name="Kanamori-Sato M."/>
            <person name="Honoki R."/>
            <person name="Miyazaki D."/>
            <person name="Mochizuki H."/>
            <person name="Umetsu J."/>
            <person name="Higashi K."/>
            <person name="Shibata D."/>
            <person name="Kamiya Y."/>
            <person name="Sato N."/>
            <person name="Nakamura Y."/>
            <person name="Tabata S."/>
            <person name="Ida S."/>
            <person name="Kurokawa K."/>
            <person name="Ohta H."/>
        </authorList>
    </citation>
    <scope>NUCLEOTIDE SEQUENCE [LARGE SCALE GENOMIC DNA]</scope>
    <source>
        <strain evidence="2 3">NIES-2285</strain>
    </source>
</reference>
<dbReference type="AlphaFoldDB" id="A0A1Y1IBZ3"/>
<organism evidence="2 3">
    <name type="scientific">Klebsormidium nitens</name>
    <name type="common">Green alga</name>
    <name type="synonym">Ulothrix nitens</name>
    <dbReference type="NCBI Taxonomy" id="105231"/>
    <lineage>
        <taxon>Eukaryota</taxon>
        <taxon>Viridiplantae</taxon>
        <taxon>Streptophyta</taxon>
        <taxon>Klebsormidiophyceae</taxon>
        <taxon>Klebsormidiales</taxon>
        <taxon>Klebsormidiaceae</taxon>
        <taxon>Klebsormidium</taxon>
    </lineage>
</organism>
<evidence type="ECO:0000313" key="2">
    <source>
        <dbReference type="EMBL" id="GAQ85608.1"/>
    </source>
</evidence>
<gene>
    <name evidence="2" type="ORF">KFL_002440150</name>
</gene>
<evidence type="ECO:0000313" key="3">
    <source>
        <dbReference type="Proteomes" id="UP000054558"/>
    </source>
</evidence>
<accession>A0A1Y1IBZ3</accession>
<name>A0A1Y1IBZ3_KLENI</name>
<protein>
    <submittedName>
        <fullName evidence="2">Uncharacterized protein</fullName>
    </submittedName>
</protein>